<evidence type="ECO:0000313" key="2">
    <source>
        <dbReference type="Proteomes" id="UP000031668"/>
    </source>
</evidence>
<accession>A0A0C2M9Z3</accession>
<dbReference type="SUPFAM" id="SSF46689">
    <property type="entry name" value="Homeodomain-like"/>
    <property type="match status" value="1"/>
</dbReference>
<dbReference type="Proteomes" id="UP000031668">
    <property type="component" value="Unassembled WGS sequence"/>
</dbReference>
<evidence type="ECO:0008006" key="3">
    <source>
        <dbReference type="Google" id="ProtNLM"/>
    </source>
</evidence>
<keyword evidence="2" id="KW-1185">Reference proteome</keyword>
<reference evidence="1 2" key="1">
    <citation type="journal article" date="2014" name="Genome Biol. Evol.">
        <title>The genome of the myxosporean Thelohanellus kitauei shows adaptations to nutrient acquisition within its fish host.</title>
        <authorList>
            <person name="Yang Y."/>
            <person name="Xiong J."/>
            <person name="Zhou Z."/>
            <person name="Huo F."/>
            <person name="Miao W."/>
            <person name="Ran C."/>
            <person name="Liu Y."/>
            <person name="Zhang J."/>
            <person name="Feng J."/>
            <person name="Wang M."/>
            <person name="Wang M."/>
            <person name="Wang L."/>
            <person name="Yao B."/>
        </authorList>
    </citation>
    <scope>NUCLEOTIDE SEQUENCE [LARGE SCALE GENOMIC DNA]</scope>
    <source>
        <strain evidence="1">Wuqing</strain>
    </source>
</reference>
<comment type="caution">
    <text evidence="1">The sequence shown here is derived from an EMBL/GenBank/DDBJ whole genome shotgun (WGS) entry which is preliminary data.</text>
</comment>
<dbReference type="InterPro" id="IPR009057">
    <property type="entry name" value="Homeodomain-like_sf"/>
</dbReference>
<protein>
    <recommendedName>
        <fullName evidence="3">Paired domain-containing protein</fullName>
    </recommendedName>
</protein>
<evidence type="ECO:0000313" key="1">
    <source>
        <dbReference type="EMBL" id="KII63830.1"/>
    </source>
</evidence>
<dbReference type="EMBL" id="JWZT01004579">
    <property type="protein sequence ID" value="KII63830.1"/>
    <property type="molecule type" value="Genomic_DNA"/>
</dbReference>
<sequence length="201" mass="23201">MVINDGKRRRKAARTLVISRSTVNKIIKIYNESGDLDAGYRGDSKNNVKELGYTYKITRPVYQKRNDETSKNLRREYVRWTHSWAPIGQTLNAVVSERTKSYNDSSDCLNIVHCEAITSSVNGDLFKELENRLVTTLGNAEKFTFVIDNFFNNYDRTEEETPPLGTDDLIGRMRDICVHAISEHLKNLYAMQNVILKIVYR</sequence>
<dbReference type="AlphaFoldDB" id="A0A0C2M9Z3"/>
<proteinExistence type="predicted"/>
<name>A0A0C2M9Z3_THEKT</name>
<gene>
    <name evidence="1" type="ORF">RF11_03845</name>
</gene>
<organism evidence="1 2">
    <name type="scientific">Thelohanellus kitauei</name>
    <name type="common">Myxosporean</name>
    <dbReference type="NCBI Taxonomy" id="669202"/>
    <lineage>
        <taxon>Eukaryota</taxon>
        <taxon>Metazoa</taxon>
        <taxon>Cnidaria</taxon>
        <taxon>Myxozoa</taxon>
        <taxon>Myxosporea</taxon>
        <taxon>Bivalvulida</taxon>
        <taxon>Platysporina</taxon>
        <taxon>Myxobolidae</taxon>
        <taxon>Thelohanellus</taxon>
    </lineage>
</organism>